<keyword evidence="3" id="KW-1185">Reference proteome</keyword>
<dbReference type="EMBL" id="CM003604">
    <property type="protein sequence ID" value="KYP75075.1"/>
    <property type="molecule type" value="Genomic_DNA"/>
</dbReference>
<name>A0A151U6W8_CAJCA</name>
<feature type="domain" description="Retrovirus-related Pol polyprotein from transposon TNT 1-94-like beta-barrel" evidence="1">
    <location>
        <begin position="29"/>
        <end position="101"/>
    </location>
</feature>
<organism evidence="2 3">
    <name type="scientific">Cajanus cajan</name>
    <name type="common">Pigeon pea</name>
    <name type="synonym">Cajanus indicus</name>
    <dbReference type="NCBI Taxonomy" id="3821"/>
    <lineage>
        <taxon>Eukaryota</taxon>
        <taxon>Viridiplantae</taxon>
        <taxon>Streptophyta</taxon>
        <taxon>Embryophyta</taxon>
        <taxon>Tracheophyta</taxon>
        <taxon>Spermatophyta</taxon>
        <taxon>Magnoliopsida</taxon>
        <taxon>eudicotyledons</taxon>
        <taxon>Gunneridae</taxon>
        <taxon>Pentapetalae</taxon>
        <taxon>rosids</taxon>
        <taxon>fabids</taxon>
        <taxon>Fabales</taxon>
        <taxon>Fabaceae</taxon>
        <taxon>Papilionoideae</taxon>
        <taxon>50 kb inversion clade</taxon>
        <taxon>NPAAA clade</taxon>
        <taxon>indigoferoid/millettioid clade</taxon>
        <taxon>Phaseoleae</taxon>
        <taxon>Cajanus</taxon>
    </lineage>
</organism>
<sequence>KKNSNKSSISNEGIRYAFLNHENEKADLWIIDSDATDHVCFSKSWFHSFHKVSSVHVKLPNGNSVIANTVGSIKFSYSFTLDGVLFIPEFNFNLISVSKLAALSQYKFIFTDESCII</sequence>
<gene>
    <name evidence="2" type="ORF">KK1_007773</name>
</gene>
<feature type="non-terminal residue" evidence="2">
    <location>
        <position position="1"/>
    </location>
</feature>
<reference evidence="2 3" key="1">
    <citation type="journal article" date="2012" name="Nat. Biotechnol.">
        <title>Draft genome sequence of pigeonpea (Cajanus cajan), an orphan legume crop of resource-poor farmers.</title>
        <authorList>
            <person name="Varshney R.K."/>
            <person name="Chen W."/>
            <person name="Li Y."/>
            <person name="Bharti A.K."/>
            <person name="Saxena R.K."/>
            <person name="Schlueter J.A."/>
            <person name="Donoghue M.T."/>
            <person name="Azam S."/>
            <person name="Fan G."/>
            <person name="Whaley A.M."/>
            <person name="Farmer A.D."/>
            <person name="Sheridan J."/>
            <person name="Iwata A."/>
            <person name="Tuteja R."/>
            <person name="Penmetsa R.V."/>
            <person name="Wu W."/>
            <person name="Upadhyaya H.D."/>
            <person name="Yang S.P."/>
            <person name="Shah T."/>
            <person name="Saxena K.B."/>
            <person name="Michael T."/>
            <person name="McCombie W.R."/>
            <person name="Yang B."/>
            <person name="Zhang G."/>
            <person name="Yang H."/>
            <person name="Wang J."/>
            <person name="Spillane C."/>
            <person name="Cook D.R."/>
            <person name="May G.D."/>
            <person name="Xu X."/>
            <person name="Jackson S.A."/>
        </authorList>
    </citation>
    <scope>NUCLEOTIDE SEQUENCE [LARGE SCALE GENOMIC DNA]</scope>
    <source>
        <strain evidence="3">cv. Asha</strain>
    </source>
</reference>
<protein>
    <recommendedName>
        <fullName evidence="1">Retrovirus-related Pol polyprotein from transposon TNT 1-94-like beta-barrel domain-containing protein</fullName>
    </recommendedName>
</protein>
<proteinExistence type="predicted"/>
<dbReference type="InterPro" id="IPR054722">
    <property type="entry name" value="PolX-like_BBD"/>
</dbReference>
<dbReference type="Pfam" id="PF22936">
    <property type="entry name" value="Pol_BBD"/>
    <property type="match status" value="1"/>
</dbReference>
<dbReference type="Proteomes" id="UP000075243">
    <property type="component" value="Chromosome 2"/>
</dbReference>
<evidence type="ECO:0000313" key="2">
    <source>
        <dbReference type="EMBL" id="KYP75075.1"/>
    </source>
</evidence>
<dbReference type="AlphaFoldDB" id="A0A151U6W8"/>
<evidence type="ECO:0000313" key="3">
    <source>
        <dbReference type="Proteomes" id="UP000075243"/>
    </source>
</evidence>
<evidence type="ECO:0000259" key="1">
    <source>
        <dbReference type="Pfam" id="PF22936"/>
    </source>
</evidence>
<accession>A0A151U6W8</accession>
<dbReference type="Gramene" id="C.cajan_07566.t">
    <property type="protein sequence ID" value="C.cajan_07566.t.cds1"/>
    <property type="gene ID" value="C.cajan_07566"/>
</dbReference>